<protein>
    <recommendedName>
        <fullName evidence="3">alpha-L-fucosidase</fullName>
        <ecNumber evidence="3">3.2.1.51</ecNumber>
    </recommendedName>
</protein>
<evidence type="ECO:0000256" key="5">
    <source>
        <dbReference type="ARBA" id="ARBA00022801"/>
    </source>
</evidence>
<dbReference type="Pfam" id="PF01120">
    <property type="entry name" value="Alpha_L_fucos"/>
    <property type="match status" value="1"/>
</dbReference>
<feature type="region of interest" description="Disordered" evidence="7">
    <location>
        <begin position="1"/>
        <end position="32"/>
    </location>
</feature>
<evidence type="ECO:0000256" key="4">
    <source>
        <dbReference type="ARBA" id="ARBA00022729"/>
    </source>
</evidence>
<dbReference type="EC" id="3.2.1.51" evidence="3"/>
<dbReference type="Proteomes" id="UP001304769">
    <property type="component" value="Unassembled WGS sequence"/>
</dbReference>
<dbReference type="SMART" id="SM00812">
    <property type="entry name" value="Alpha_L_fucos"/>
    <property type="match status" value="1"/>
</dbReference>
<dbReference type="InterPro" id="IPR017853">
    <property type="entry name" value="GH"/>
</dbReference>
<comment type="similarity">
    <text evidence="2">Belongs to the glycosyl hydrolase 29 family.</text>
</comment>
<evidence type="ECO:0000256" key="1">
    <source>
        <dbReference type="ARBA" id="ARBA00004071"/>
    </source>
</evidence>
<keyword evidence="10" id="KW-1185">Reference proteome</keyword>
<reference evidence="9 10" key="1">
    <citation type="submission" date="2023-12" db="EMBL/GenBank/DDBJ databases">
        <title>Sinomonas terricola sp. nov, isolated from litchi orchard soil in Guangdong, PR China.</title>
        <authorList>
            <person name="Jiaxin W."/>
            <person name="Yang Z."/>
            <person name="Honghui Z."/>
        </authorList>
    </citation>
    <scope>NUCLEOTIDE SEQUENCE [LARGE SCALE GENOMIC DNA]</scope>
    <source>
        <strain evidence="9 10">JGH33</strain>
    </source>
</reference>
<organism evidence="9 10">
    <name type="scientific">Sinomonas terricola</name>
    <dbReference type="NCBI Taxonomy" id="3110330"/>
    <lineage>
        <taxon>Bacteria</taxon>
        <taxon>Bacillati</taxon>
        <taxon>Actinomycetota</taxon>
        <taxon>Actinomycetes</taxon>
        <taxon>Micrococcales</taxon>
        <taxon>Micrococcaceae</taxon>
        <taxon>Sinomonas</taxon>
    </lineage>
</organism>
<evidence type="ECO:0000313" key="10">
    <source>
        <dbReference type="Proteomes" id="UP001304769"/>
    </source>
</evidence>
<name>A0ABU5T7H7_9MICC</name>
<evidence type="ECO:0000256" key="3">
    <source>
        <dbReference type="ARBA" id="ARBA00012662"/>
    </source>
</evidence>
<dbReference type="PANTHER" id="PTHR10030">
    <property type="entry name" value="ALPHA-L-FUCOSIDASE"/>
    <property type="match status" value="1"/>
</dbReference>
<dbReference type="InterPro" id="IPR000933">
    <property type="entry name" value="Glyco_hydro_29"/>
</dbReference>
<proteinExistence type="inferred from homology"/>
<keyword evidence="6" id="KW-0326">Glycosidase</keyword>
<comment type="function">
    <text evidence="1">Alpha-L-fucosidase is responsible for hydrolyzing the alpha-1,6-linked fucose joined to the reducing-end N-acetylglucosamine of the carbohydrate moieties of glycoproteins.</text>
</comment>
<keyword evidence="5" id="KW-0378">Hydrolase</keyword>
<keyword evidence="4" id="KW-0732">Signal</keyword>
<dbReference type="SUPFAM" id="SSF51445">
    <property type="entry name" value="(Trans)glycosidases"/>
    <property type="match status" value="1"/>
</dbReference>
<evidence type="ECO:0000256" key="7">
    <source>
        <dbReference type="SAM" id="MobiDB-lite"/>
    </source>
</evidence>
<dbReference type="InterPro" id="IPR016286">
    <property type="entry name" value="FUC_metazoa-typ"/>
</dbReference>
<dbReference type="Gene3D" id="3.20.20.80">
    <property type="entry name" value="Glycosidases"/>
    <property type="match status" value="1"/>
</dbReference>
<dbReference type="InterPro" id="IPR057739">
    <property type="entry name" value="Glyco_hydro_29_N"/>
</dbReference>
<dbReference type="PIRSF" id="PIRSF001092">
    <property type="entry name" value="Alpha-L-fucosidase"/>
    <property type="match status" value="1"/>
</dbReference>
<accession>A0ABU5T7H7</accession>
<dbReference type="RefSeq" id="WP_323279518.1">
    <property type="nucleotide sequence ID" value="NZ_JAYGGQ010000009.1"/>
</dbReference>
<comment type="caution">
    <text evidence="9">The sequence shown here is derived from an EMBL/GenBank/DDBJ whole genome shotgun (WGS) entry which is preliminary data.</text>
</comment>
<evidence type="ECO:0000259" key="8">
    <source>
        <dbReference type="Pfam" id="PF01120"/>
    </source>
</evidence>
<dbReference type="EMBL" id="JAYGGQ010000009">
    <property type="protein sequence ID" value="MEA5455495.1"/>
    <property type="molecule type" value="Genomic_DNA"/>
</dbReference>
<evidence type="ECO:0000256" key="6">
    <source>
        <dbReference type="ARBA" id="ARBA00023295"/>
    </source>
</evidence>
<dbReference type="PRINTS" id="PR00741">
    <property type="entry name" value="GLHYDRLASE29"/>
</dbReference>
<dbReference type="PANTHER" id="PTHR10030:SF37">
    <property type="entry name" value="ALPHA-L-FUCOSIDASE-RELATED"/>
    <property type="match status" value="1"/>
</dbReference>
<evidence type="ECO:0000256" key="2">
    <source>
        <dbReference type="ARBA" id="ARBA00007951"/>
    </source>
</evidence>
<gene>
    <name evidence="9" type="ORF">SPF06_12245</name>
</gene>
<feature type="domain" description="Glycoside hydrolase family 29 N-terminal" evidence="8">
    <location>
        <begin position="41"/>
        <end position="375"/>
    </location>
</feature>
<evidence type="ECO:0000313" key="9">
    <source>
        <dbReference type="EMBL" id="MEA5455495.1"/>
    </source>
</evidence>
<sequence>MSSWPPRSSRWCRPSSCSSSSSATSSRASSRAASAAASPRSFTFTPSTTRKEFRMIPHAPWFTESRFGMFVHWGLYALPARHEWVMNRERISAPEYEKYFEYFDPDLYDPREWARAAKGAGMKYVVLTTKHHEGFCLWDSALTDYKSTKTPCGQDLVAAYVEALREEGLKVGFYHSLIDWHHPDFTIDGFHPERDNPEAQRLNEGRDMARYREYLHGQVRELLTNYGTIDYLFFDFSYADGSENHKGIWGAKGREAWGSEELLAMVRELQPGIAVNDRLDIPGDFATPEQYQPSGPMVVDGVEVPWEACQTLNGSWGYDRDNLDYKSVDLLVRMLVDGVAKGGNLLLNVGPTGRGNFDPRAVESLRGIGDWMKLHSRSIYGAGEAPWTPPADARYTRRGDRLYLHLFAWPFEYVHLPELAGKVEYAQLLNDASEVAVLELTGNRQAVTTAQGAQPEGTLTLKLPVQRPDVAVPVVELFLKAGV</sequence>